<keyword evidence="2" id="KW-0479">Metal-binding</keyword>
<feature type="domain" description="JmjC" evidence="4">
    <location>
        <begin position="110"/>
        <end position="263"/>
    </location>
</feature>
<dbReference type="GO" id="GO:0046872">
    <property type="term" value="F:metal ion binding"/>
    <property type="evidence" value="ECO:0007669"/>
    <property type="project" value="UniProtKB-KW"/>
</dbReference>
<evidence type="ECO:0000313" key="6">
    <source>
        <dbReference type="Proteomes" id="UP000031599"/>
    </source>
</evidence>
<dbReference type="SUPFAM" id="SSF51197">
    <property type="entry name" value="Clavaminate synthase-like"/>
    <property type="match status" value="1"/>
</dbReference>
<dbReference type="EMBL" id="JMCC02000004">
    <property type="protein sequence ID" value="KIG19161.1"/>
    <property type="molecule type" value="Genomic_DNA"/>
</dbReference>
<evidence type="ECO:0000256" key="2">
    <source>
        <dbReference type="ARBA" id="ARBA00022723"/>
    </source>
</evidence>
<dbReference type="InterPro" id="IPR039994">
    <property type="entry name" value="NO66-like"/>
</dbReference>
<evidence type="ECO:0000313" key="5">
    <source>
        <dbReference type="EMBL" id="KIG19161.1"/>
    </source>
</evidence>
<dbReference type="Gene3D" id="2.60.120.650">
    <property type="entry name" value="Cupin"/>
    <property type="match status" value="1"/>
</dbReference>
<reference evidence="5 6" key="1">
    <citation type="submission" date="2014-12" db="EMBL/GenBank/DDBJ databases">
        <title>Genome assembly of Enhygromyxa salina DSM 15201.</title>
        <authorList>
            <person name="Sharma G."/>
            <person name="Subramanian S."/>
        </authorList>
    </citation>
    <scope>NUCLEOTIDE SEQUENCE [LARGE SCALE GENOMIC DNA]</scope>
    <source>
        <strain evidence="5 6">DSM 15201</strain>
    </source>
</reference>
<evidence type="ECO:0000256" key="3">
    <source>
        <dbReference type="ARBA" id="ARBA00023004"/>
    </source>
</evidence>
<dbReference type="PANTHER" id="PTHR13096:SF8">
    <property type="entry name" value="RIBOSOMAL OXYGENASE 1"/>
    <property type="match status" value="1"/>
</dbReference>
<evidence type="ECO:0000259" key="4">
    <source>
        <dbReference type="PROSITE" id="PS51184"/>
    </source>
</evidence>
<dbReference type="PROSITE" id="PS51184">
    <property type="entry name" value="JMJC"/>
    <property type="match status" value="1"/>
</dbReference>
<gene>
    <name evidence="5" type="ORF">DB30_04626</name>
</gene>
<dbReference type="Proteomes" id="UP000031599">
    <property type="component" value="Unassembled WGS sequence"/>
</dbReference>
<evidence type="ECO:0000256" key="1">
    <source>
        <dbReference type="ARBA" id="ARBA00001954"/>
    </source>
</evidence>
<dbReference type="AlphaFoldDB" id="A0A0C2D7M9"/>
<name>A0A0C2D7M9_9BACT</name>
<protein>
    <recommendedName>
        <fullName evidence="4">JmjC domain-containing protein</fullName>
    </recommendedName>
</protein>
<sequence>MLAMAEALDPPSILGALLGSPARSETFVREHWPGRPFVAEGAVADWAALFEVEQLVDPSAALTTGEAELARLQLGRDEVTFTPERVGGGRRLSERQVSGALSLYQAGMQLYLEKIVGFPRLATTLRRLADELGIARTRVACNLFAVREGSPHTPPLHWDNSEGLVVQLAGRKRWQFAPNTCVPNPPFNHFGGASPSLDQVLLFDHAREPEALDSVVLEPGSVLFLPRGYWHTTTPLSDSVHLDIMLEAPTWGGLLRAIVERVSLEQPQLRAPIETGSLTSATLLAELAAHRRSLAAELAGLRPIDLVLGGLGRDAGLLADVVAFELRAGARFEWRDDGGGATLVVCEQDAVLLSIRVSSSAPREVLAWIGARASAFDLAQLRACFSDRSDSELCAILRVLWTAEILEVVAPPSSASR</sequence>
<comment type="cofactor">
    <cofactor evidence="1">
        <name>Fe(2+)</name>
        <dbReference type="ChEBI" id="CHEBI:29033"/>
    </cofactor>
</comment>
<dbReference type="Pfam" id="PF08007">
    <property type="entry name" value="JmjC_2"/>
    <property type="match status" value="1"/>
</dbReference>
<dbReference type="PANTHER" id="PTHR13096">
    <property type="entry name" value="MINA53 MYC INDUCED NUCLEAR ANTIGEN"/>
    <property type="match status" value="1"/>
</dbReference>
<proteinExistence type="predicted"/>
<accession>A0A0C2D7M9</accession>
<keyword evidence="3" id="KW-0408">Iron</keyword>
<comment type="caution">
    <text evidence="5">The sequence shown here is derived from an EMBL/GenBank/DDBJ whole genome shotgun (WGS) entry which is preliminary data.</text>
</comment>
<dbReference type="InterPro" id="IPR003347">
    <property type="entry name" value="JmjC_dom"/>
</dbReference>
<organism evidence="5 6">
    <name type="scientific">Enhygromyxa salina</name>
    <dbReference type="NCBI Taxonomy" id="215803"/>
    <lineage>
        <taxon>Bacteria</taxon>
        <taxon>Pseudomonadati</taxon>
        <taxon>Myxococcota</taxon>
        <taxon>Polyangia</taxon>
        <taxon>Nannocystales</taxon>
        <taxon>Nannocystaceae</taxon>
        <taxon>Enhygromyxa</taxon>
    </lineage>
</organism>